<sequence>MTAVNSLLNGNATPLLINGDGRAYVHKVGLGGRVDSSGTPNESNAPEGRCSTCLRRVSGGIVGWLENSFYRLGKLVARNPWRCLVICVIVCGVAGIGMTKWHEENECGYPGIPGCTKNTNDKCYTRHLFTCQKLRHHQQQFIVRNMYKNWPDNSLIVLCIVTPFT</sequence>
<dbReference type="AlphaFoldDB" id="A0A9D4L2N5"/>
<gene>
    <name evidence="1" type="ORF">DPMN_092708</name>
</gene>
<proteinExistence type="predicted"/>
<dbReference type="Proteomes" id="UP000828390">
    <property type="component" value="Unassembled WGS sequence"/>
</dbReference>
<accession>A0A9D4L2N5</accession>
<evidence type="ECO:0000313" key="1">
    <source>
        <dbReference type="EMBL" id="KAH3850300.1"/>
    </source>
</evidence>
<evidence type="ECO:0000313" key="2">
    <source>
        <dbReference type="Proteomes" id="UP000828390"/>
    </source>
</evidence>
<comment type="caution">
    <text evidence="1">The sequence shown here is derived from an EMBL/GenBank/DDBJ whole genome shotgun (WGS) entry which is preliminary data.</text>
</comment>
<reference evidence="1" key="1">
    <citation type="journal article" date="2019" name="bioRxiv">
        <title>The Genome of the Zebra Mussel, Dreissena polymorpha: A Resource for Invasive Species Research.</title>
        <authorList>
            <person name="McCartney M.A."/>
            <person name="Auch B."/>
            <person name="Kono T."/>
            <person name="Mallez S."/>
            <person name="Zhang Y."/>
            <person name="Obille A."/>
            <person name="Becker A."/>
            <person name="Abrahante J.E."/>
            <person name="Garbe J."/>
            <person name="Badalamenti J.P."/>
            <person name="Herman A."/>
            <person name="Mangelson H."/>
            <person name="Liachko I."/>
            <person name="Sullivan S."/>
            <person name="Sone E.D."/>
            <person name="Koren S."/>
            <person name="Silverstein K.A.T."/>
            <person name="Beckman K.B."/>
            <person name="Gohl D.M."/>
        </authorList>
    </citation>
    <scope>NUCLEOTIDE SEQUENCE</scope>
    <source>
        <strain evidence="1">Duluth1</strain>
        <tissue evidence="1">Whole animal</tissue>
    </source>
</reference>
<organism evidence="1 2">
    <name type="scientific">Dreissena polymorpha</name>
    <name type="common">Zebra mussel</name>
    <name type="synonym">Mytilus polymorpha</name>
    <dbReference type="NCBI Taxonomy" id="45954"/>
    <lineage>
        <taxon>Eukaryota</taxon>
        <taxon>Metazoa</taxon>
        <taxon>Spiralia</taxon>
        <taxon>Lophotrochozoa</taxon>
        <taxon>Mollusca</taxon>
        <taxon>Bivalvia</taxon>
        <taxon>Autobranchia</taxon>
        <taxon>Heteroconchia</taxon>
        <taxon>Euheterodonta</taxon>
        <taxon>Imparidentia</taxon>
        <taxon>Neoheterodontei</taxon>
        <taxon>Myida</taxon>
        <taxon>Dreissenoidea</taxon>
        <taxon>Dreissenidae</taxon>
        <taxon>Dreissena</taxon>
    </lineage>
</organism>
<keyword evidence="2" id="KW-1185">Reference proteome</keyword>
<name>A0A9D4L2N5_DREPO</name>
<dbReference type="EMBL" id="JAIWYP010000003">
    <property type="protein sequence ID" value="KAH3850300.1"/>
    <property type="molecule type" value="Genomic_DNA"/>
</dbReference>
<protein>
    <submittedName>
        <fullName evidence="1">Uncharacterized protein</fullName>
    </submittedName>
</protein>
<reference evidence="1" key="2">
    <citation type="submission" date="2020-11" db="EMBL/GenBank/DDBJ databases">
        <authorList>
            <person name="McCartney M.A."/>
            <person name="Auch B."/>
            <person name="Kono T."/>
            <person name="Mallez S."/>
            <person name="Becker A."/>
            <person name="Gohl D.M."/>
            <person name="Silverstein K.A.T."/>
            <person name="Koren S."/>
            <person name="Bechman K.B."/>
            <person name="Herman A."/>
            <person name="Abrahante J.E."/>
            <person name="Garbe J."/>
        </authorList>
    </citation>
    <scope>NUCLEOTIDE SEQUENCE</scope>
    <source>
        <strain evidence="1">Duluth1</strain>
        <tissue evidence="1">Whole animal</tissue>
    </source>
</reference>